<evidence type="ECO:0000256" key="1">
    <source>
        <dbReference type="SAM" id="MobiDB-lite"/>
    </source>
</evidence>
<protein>
    <submittedName>
        <fullName evidence="3">Uncharacterized protein</fullName>
    </submittedName>
</protein>
<feature type="chain" id="PRO_5043864449" evidence="2">
    <location>
        <begin position="19"/>
        <end position="1516"/>
    </location>
</feature>
<comment type="caution">
    <text evidence="3">The sequence shown here is derived from an EMBL/GenBank/DDBJ whole genome shotgun (WGS) entry which is preliminary data.</text>
</comment>
<gene>
    <name evidence="3" type="ORF">MNOR_LOCUS5552</name>
</gene>
<proteinExistence type="predicted"/>
<reference evidence="3 4" key="1">
    <citation type="submission" date="2024-05" db="EMBL/GenBank/DDBJ databases">
        <authorList>
            <person name="Wallberg A."/>
        </authorList>
    </citation>
    <scope>NUCLEOTIDE SEQUENCE [LARGE SCALE GENOMIC DNA]</scope>
</reference>
<evidence type="ECO:0000313" key="4">
    <source>
        <dbReference type="Proteomes" id="UP001497623"/>
    </source>
</evidence>
<evidence type="ECO:0000256" key="2">
    <source>
        <dbReference type="SAM" id="SignalP"/>
    </source>
</evidence>
<accession>A0AAV2PXK9</accession>
<feature type="compositionally biased region" description="Polar residues" evidence="1">
    <location>
        <begin position="588"/>
        <end position="598"/>
    </location>
</feature>
<keyword evidence="4" id="KW-1185">Reference proteome</keyword>
<dbReference type="Proteomes" id="UP001497623">
    <property type="component" value="Unassembled WGS sequence"/>
</dbReference>
<keyword evidence="2" id="KW-0732">Signal</keyword>
<feature type="signal peptide" evidence="2">
    <location>
        <begin position="1"/>
        <end position="18"/>
    </location>
</feature>
<feature type="region of interest" description="Disordered" evidence="1">
    <location>
        <begin position="577"/>
        <end position="601"/>
    </location>
</feature>
<sequence length="1516" mass="166464">MYSMAFRCLLIVTSMVECKVHNQPHSKSEDIASPIDMTMDLLIDTSLNEMDMGSFNDIVEIPPTEKFDTYGDTLYAESLLSTDTMIIEKKNNIGSLNENHPKDLTNLLEKETDKDIEMYIETTSINNYSPVMESELVKEEESIPAKKSNPKHLPTMNLYSSDPNLKFVEDLQASNIAVEFLDGVKDAVQNPMQEMQGQNDVQEPISPVFKLLATVQVPKMNLKASDVDLENIPNIQDKFLNLQGAVKKILVDMVMPDMSQVSARKQNLAKVMEGLASEVEMGAIQEVVKEMKIPDSSKEVLTKSVLPTALVSALARMKVPDTVVESLFNMVVLDDITEYTRKVVEPDALEAVLSKMAKPDIDTALNNMVMSNVVQDVFDGVKDAVTALGRMDGLNIQEVHSRMQESDFFKEALMNVSKKLAVIEISNRLQGSVSGHISVKGTIANIFNDIMIKIQELLASPVATTEKTDPTAQEVIEDGNTTLATQTMKGIQISTAAEEAIMEILSASDVDLDVSQDAISISQETPTVIKDDSTTEEASNWESIVNNQDADVAKGSEIKNLLLLYKIQQLIGYTATTDPTDLKDMDESQASLPSQGTREMQPGSMVQEAMLEVGVTSGVQETLTQVQNDATVQDNIKELRAAIYVQEKVAEVPIAAIIDEAISQMHAASTVQAAMPELRGESLVQEALLDEQDATAFQEAMAAVHTESAVQESMAELQAAAAFQESIAEVRAVNAFQESMAELQADAIQETMADLMAANDVQEVMARLLAEIAVQETMADKEVFESSVQQIMEKLQAAATVQEAMALVQDISSVQETMLDVPAAPVKNSMTEAQTVAAQEAFMAMKISPTNDNEEFIFHHENQRTKNLHESKKQEKDIFFTEEEDEVFEPITGKDSLAKNHNFHRDKSDDSKRLASVKINGLISNEQTEPLPISMDILLLKEVVAAEAMENLEDVIFPNLDHSIVNFDRTEGLMIYKDSNTDIKHSTDFEIPPAMVPEILAMHSMNHEMSQPGHMQPEMSVGIESIEIPSNLHRYKRDEPLGPQMPATMAPMHPPTSMGDTMPVSMKPLSLQMPVSMGPLQPHTSIELDMPIGMMPIEPEILPNFHRYKRDESLDPEIPASMGSMKQSSMGPMDQRMPVSMEPLGPEMPTSMGSMKQSSMGPINQGMTVDMEPFGPEMEGNMGIMQPLSNMGPKMQLGMKPVEPEMPTFIGPMQPSASMGSMQSEITAGMLPMDPEMSESMETVMLEMPTSIEPMVSEITESVQMMNSEMFDSNKPLEPGMPSNIKPFGPERPANTDSEMSVDMDSLRPEMLPMDALGPEMPVGMGSIQPEMPNNMKPLGTEMPNKIIPMDLEMPAGMEPMQSEMPASMEPVVPDMHVIMQPMDPEMHVMGSTRPEMTNGMGAMESKMPVSMEPLGPEIPASMGSMKQSSMGPMDQGMTVGIVPFGTEMEASMGTMKPLSSMETEMQLSMKPVDPEMPAFIGPMQPPASMGSMQSETPDMLPNGPSNACKRADDES</sequence>
<evidence type="ECO:0000313" key="3">
    <source>
        <dbReference type="EMBL" id="CAL4066305.1"/>
    </source>
</evidence>
<organism evidence="3 4">
    <name type="scientific">Meganyctiphanes norvegica</name>
    <name type="common">Northern krill</name>
    <name type="synonym">Thysanopoda norvegica</name>
    <dbReference type="NCBI Taxonomy" id="48144"/>
    <lineage>
        <taxon>Eukaryota</taxon>
        <taxon>Metazoa</taxon>
        <taxon>Ecdysozoa</taxon>
        <taxon>Arthropoda</taxon>
        <taxon>Crustacea</taxon>
        <taxon>Multicrustacea</taxon>
        <taxon>Malacostraca</taxon>
        <taxon>Eumalacostraca</taxon>
        <taxon>Eucarida</taxon>
        <taxon>Euphausiacea</taxon>
        <taxon>Euphausiidae</taxon>
        <taxon>Meganyctiphanes</taxon>
    </lineage>
</organism>
<name>A0AAV2PXK9_MEGNR</name>
<feature type="region of interest" description="Disordered" evidence="1">
    <location>
        <begin position="1481"/>
        <end position="1516"/>
    </location>
</feature>
<dbReference type="EMBL" id="CAXKWB010002161">
    <property type="protein sequence ID" value="CAL4066305.1"/>
    <property type="molecule type" value="Genomic_DNA"/>
</dbReference>